<dbReference type="PhylomeDB" id="A0A0G4H2W8"/>
<protein>
    <recommendedName>
        <fullName evidence="3">Peptidase M10 serralysin C-terminal domain-containing protein</fullName>
    </recommendedName>
</protein>
<dbReference type="VEuPathDB" id="CryptoDB:Vbra_141"/>
<proteinExistence type="predicted"/>
<keyword evidence="2" id="KW-1185">Reference proteome</keyword>
<dbReference type="EMBL" id="CDMY01000963">
    <property type="protein sequence ID" value="CEM37901.1"/>
    <property type="molecule type" value="Genomic_DNA"/>
</dbReference>
<dbReference type="InParanoid" id="A0A0G4H2W8"/>
<dbReference type="Proteomes" id="UP000041254">
    <property type="component" value="Unassembled WGS sequence"/>
</dbReference>
<name>A0A0G4H2W8_VITBC</name>
<accession>A0A0G4H2W8</accession>
<organism evidence="1 2">
    <name type="scientific">Vitrella brassicaformis (strain CCMP3155)</name>
    <dbReference type="NCBI Taxonomy" id="1169540"/>
    <lineage>
        <taxon>Eukaryota</taxon>
        <taxon>Sar</taxon>
        <taxon>Alveolata</taxon>
        <taxon>Colpodellida</taxon>
        <taxon>Vitrellaceae</taxon>
        <taxon>Vitrella</taxon>
    </lineage>
</organism>
<dbReference type="AlphaFoldDB" id="A0A0G4H2W8"/>
<sequence>MDARGVFLYTNVKTKDSLDFTGGLNLNRLVFSEDLASDTTPLKVLARDVSTCSEGADAAIVAGRCNENAENIQAAIADAEKYVKDNFVFGDVVINLAVFGATPGTPLSDIFLGQDDDDKFVPGANKDFIETRGGKDQIFYSGVDIDDGALEDSIFDFSFTDDTIFLDGGDFNVDALIFLAIQLFGPNGVEDFTGNKTDLAAIRPDTTFWVLLNTDNGQFGPDEIFNARAAAMQISGVLDAINAFPGAGFLIYFNEGLQLTRLVYTPNLRDGNAPLSVLARFVDKKGRAARDALFSWNAGNFLLGGSNTDFL</sequence>
<evidence type="ECO:0008006" key="3">
    <source>
        <dbReference type="Google" id="ProtNLM"/>
    </source>
</evidence>
<evidence type="ECO:0000313" key="2">
    <source>
        <dbReference type="Proteomes" id="UP000041254"/>
    </source>
</evidence>
<reference evidence="1 2" key="1">
    <citation type="submission" date="2014-11" db="EMBL/GenBank/DDBJ databases">
        <authorList>
            <person name="Zhu J."/>
            <person name="Qi W."/>
            <person name="Song R."/>
        </authorList>
    </citation>
    <scope>NUCLEOTIDE SEQUENCE [LARGE SCALE GENOMIC DNA]</scope>
</reference>
<gene>
    <name evidence="1" type="ORF">Vbra_141</name>
</gene>
<evidence type="ECO:0000313" key="1">
    <source>
        <dbReference type="EMBL" id="CEM37901.1"/>
    </source>
</evidence>